<evidence type="ECO:0000256" key="4">
    <source>
        <dbReference type="ARBA" id="ARBA00023163"/>
    </source>
</evidence>
<keyword evidence="1" id="KW-0862">Zinc</keyword>
<dbReference type="PANTHER" id="PTHR47171:SF2">
    <property type="entry name" value="TRANSCRIPTION FACTOR, PUTATIVE-RELATED"/>
    <property type="match status" value="1"/>
</dbReference>
<sequence>MFDTTRRPSKAASYLGRLEYLRNDVPVNDDAGLPNKVPRQLSDTDLAILRVQGVNDLPPSHIRASLMEVFWTRCYPWTPVVKREWVEDPQSSLLLQHAMMLAGSRVTPVYQDYPPLEFYKKAKVLFWTGTEEDPIIMIAATLLLHWWNPEGPESVSIDTSSFWLRICVGLAYQVGLHREPVGKPDAGLRKRIWWSLVVRDCLINAGHGRPRAIDLKLADVSPVSTLDFEGAAEAVDVFSAYVEISCILGDLTQSYLRKHGLQEQKKSLEDRLFRWLKTLPDHLQLCYPTDSWPLKEFSIETWSLHIQYFTVVIILNRSPDGKSSPSAASLLASSFIAGLFADLMAREQLQYLGPIFTFYCLTAGMAQLSCYRYTEIIQTAEDNLLVLKRALEELGKRWPTAVGSLKHLLDVREKVMQKPSLGHFPEVSIPVSTAEFFSNFGSDLCRMWFPIYQRVPQKMSRELETAGILHGLRTPATQTVDLDMASAAAMRQQMTQNQGAETALEPTMLQPQEWFGPYGGMANWLMADWGQGLGW</sequence>
<dbReference type="AlphaFoldDB" id="A0AAN6RL12"/>
<comment type="caution">
    <text evidence="7">The sequence shown here is derived from an EMBL/GenBank/DDBJ whole genome shotgun (WGS) entry which is preliminary data.</text>
</comment>
<dbReference type="EMBL" id="WVTA01000002">
    <property type="protein sequence ID" value="KAK3216338.1"/>
    <property type="molecule type" value="Genomic_DNA"/>
</dbReference>
<dbReference type="GO" id="GO:0008270">
    <property type="term" value="F:zinc ion binding"/>
    <property type="evidence" value="ECO:0007669"/>
    <property type="project" value="InterPro"/>
</dbReference>
<evidence type="ECO:0000313" key="8">
    <source>
        <dbReference type="Proteomes" id="UP001280581"/>
    </source>
</evidence>
<dbReference type="GO" id="GO:0006351">
    <property type="term" value="P:DNA-templated transcription"/>
    <property type="evidence" value="ECO:0007669"/>
    <property type="project" value="InterPro"/>
</dbReference>
<keyword evidence="4" id="KW-0804">Transcription</keyword>
<dbReference type="GO" id="GO:0003677">
    <property type="term" value="F:DNA binding"/>
    <property type="evidence" value="ECO:0007669"/>
    <property type="project" value="UniProtKB-KW"/>
</dbReference>
<evidence type="ECO:0000259" key="6">
    <source>
        <dbReference type="SMART" id="SM00906"/>
    </source>
</evidence>
<gene>
    <name evidence="7" type="ORF">GRF29_8g2998460</name>
</gene>
<dbReference type="InterPro" id="IPR007219">
    <property type="entry name" value="XnlR_reg_dom"/>
</dbReference>
<keyword evidence="5" id="KW-0539">Nucleus</keyword>
<accession>A0AAN6RL12</accession>
<dbReference type="Pfam" id="PF04082">
    <property type="entry name" value="Fungal_trans"/>
    <property type="match status" value="1"/>
</dbReference>
<name>A0AAN6RL12_9PLEO</name>
<keyword evidence="8" id="KW-1185">Reference proteome</keyword>
<organism evidence="7 8">
    <name type="scientific">Pseudopithomyces chartarum</name>
    <dbReference type="NCBI Taxonomy" id="1892770"/>
    <lineage>
        <taxon>Eukaryota</taxon>
        <taxon>Fungi</taxon>
        <taxon>Dikarya</taxon>
        <taxon>Ascomycota</taxon>
        <taxon>Pezizomycotina</taxon>
        <taxon>Dothideomycetes</taxon>
        <taxon>Pleosporomycetidae</taxon>
        <taxon>Pleosporales</taxon>
        <taxon>Massarineae</taxon>
        <taxon>Didymosphaeriaceae</taxon>
        <taxon>Pseudopithomyces</taxon>
    </lineage>
</organism>
<evidence type="ECO:0000313" key="7">
    <source>
        <dbReference type="EMBL" id="KAK3216338.1"/>
    </source>
</evidence>
<dbReference type="SMART" id="SM00906">
    <property type="entry name" value="Fungal_trans"/>
    <property type="match status" value="1"/>
</dbReference>
<evidence type="ECO:0000256" key="2">
    <source>
        <dbReference type="ARBA" id="ARBA00023015"/>
    </source>
</evidence>
<feature type="domain" description="Xylanolytic transcriptional activator regulatory" evidence="6">
    <location>
        <begin position="160"/>
        <end position="229"/>
    </location>
</feature>
<dbReference type="Proteomes" id="UP001280581">
    <property type="component" value="Unassembled WGS sequence"/>
</dbReference>
<reference evidence="7 8" key="1">
    <citation type="submission" date="2021-02" db="EMBL/GenBank/DDBJ databases">
        <title>Genome assembly of Pseudopithomyces chartarum.</title>
        <authorList>
            <person name="Jauregui R."/>
            <person name="Singh J."/>
            <person name="Voisey C."/>
        </authorList>
    </citation>
    <scope>NUCLEOTIDE SEQUENCE [LARGE SCALE GENOMIC DNA]</scope>
    <source>
        <strain evidence="7 8">AGR01</strain>
    </source>
</reference>
<dbReference type="PANTHER" id="PTHR47171">
    <property type="entry name" value="FARA-RELATED"/>
    <property type="match status" value="1"/>
</dbReference>
<dbReference type="InterPro" id="IPR052073">
    <property type="entry name" value="Amide_Lactam_Regulators"/>
</dbReference>
<evidence type="ECO:0000256" key="1">
    <source>
        <dbReference type="ARBA" id="ARBA00022833"/>
    </source>
</evidence>
<evidence type="ECO:0000256" key="5">
    <source>
        <dbReference type="ARBA" id="ARBA00023242"/>
    </source>
</evidence>
<keyword evidence="2" id="KW-0805">Transcription regulation</keyword>
<evidence type="ECO:0000256" key="3">
    <source>
        <dbReference type="ARBA" id="ARBA00023125"/>
    </source>
</evidence>
<keyword evidence="3" id="KW-0238">DNA-binding</keyword>
<protein>
    <recommendedName>
        <fullName evidence="6">Xylanolytic transcriptional activator regulatory domain-containing protein</fullName>
    </recommendedName>
</protein>
<dbReference type="CDD" id="cd12148">
    <property type="entry name" value="fungal_TF_MHR"/>
    <property type="match status" value="1"/>
</dbReference>
<proteinExistence type="predicted"/>